<dbReference type="EMBL" id="REGN01000900">
    <property type="protein sequence ID" value="RNA38235.1"/>
    <property type="molecule type" value="Genomic_DNA"/>
</dbReference>
<dbReference type="OrthoDB" id="10237417at2759"/>
<sequence>MNQLADFYWLHCYICYNFKDYTAISTYLILQGLEKLNDQKTNDYFKSSNKGSKTMEQFILQRFRMNSIWFTLTIIRNLKIEYSEYC</sequence>
<organism evidence="1 2">
    <name type="scientific">Brachionus plicatilis</name>
    <name type="common">Marine rotifer</name>
    <name type="synonym">Brachionus muelleri</name>
    <dbReference type="NCBI Taxonomy" id="10195"/>
    <lineage>
        <taxon>Eukaryota</taxon>
        <taxon>Metazoa</taxon>
        <taxon>Spiralia</taxon>
        <taxon>Gnathifera</taxon>
        <taxon>Rotifera</taxon>
        <taxon>Eurotatoria</taxon>
        <taxon>Monogononta</taxon>
        <taxon>Pseudotrocha</taxon>
        <taxon>Ploima</taxon>
        <taxon>Brachionidae</taxon>
        <taxon>Brachionus</taxon>
    </lineage>
</organism>
<protein>
    <submittedName>
        <fullName evidence="1">Uncharacterized protein</fullName>
    </submittedName>
</protein>
<evidence type="ECO:0000313" key="2">
    <source>
        <dbReference type="Proteomes" id="UP000276133"/>
    </source>
</evidence>
<gene>
    <name evidence="1" type="ORF">BpHYR1_020714</name>
</gene>
<dbReference type="AlphaFoldDB" id="A0A3M7SRB8"/>
<evidence type="ECO:0000313" key="1">
    <source>
        <dbReference type="EMBL" id="RNA38235.1"/>
    </source>
</evidence>
<proteinExistence type="predicted"/>
<keyword evidence="2" id="KW-1185">Reference proteome</keyword>
<comment type="caution">
    <text evidence="1">The sequence shown here is derived from an EMBL/GenBank/DDBJ whole genome shotgun (WGS) entry which is preliminary data.</text>
</comment>
<name>A0A3M7SRB8_BRAPC</name>
<dbReference type="Proteomes" id="UP000276133">
    <property type="component" value="Unassembled WGS sequence"/>
</dbReference>
<reference evidence="1 2" key="1">
    <citation type="journal article" date="2018" name="Sci. Rep.">
        <title>Genomic signatures of local adaptation to the degree of environmental predictability in rotifers.</title>
        <authorList>
            <person name="Franch-Gras L."/>
            <person name="Hahn C."/>
            <person name="Garcia-Roger E.M."/>
            <person name="Carmona M.J."/>
            <person name="Serra M."/>
            <person name="Gomez A."/>
        </authorList>
    </citation>
    <scope>NUCLEOTIDE SEQUENCE [LARGE SCALE GENOMIC DNA]</scope>
    <source>
        <strain evidence="1">HYR1</strain>
    </source>
</reference>
<accession>A0A3M7SRB8</accession>